<dbReference type="Pfam" id="PF01249">
    <property type="entry name" value="Ribosomal_S21e"/>
    <property type="match status" value="1"/>
</dbReference>
<gene>
    <name evidence="5" type="ORF">MHBO_002098</name>
</gene>
<evidence type="ECO:0000313" key="6">
    <source>
        <dbReference type="Proteomes" id="UP001439008"/>
    </source>
</evidence>
<reference evidence="5 6" key="1">
    <citation type="journal article" date="2024" name="BMC Biol.">
        <title>Comparative genomics of Ascetosporea gives new insight into the evolutionary basis for animal parasitism in Rhizaria.</title>
        <authorList>
            <person name="Hiltunen Thoren M."/>
            <person name="Onut-Brannstrom I."/>
            <person name="Alfjorden A."/>
            <person name="Peckova H."/>
            <person name="Swords F."/>
            <person name="Hooper C."/>
            <person name="Holzer A.S."/>
            <person name="Bass D."/>
            <person name="Burki F."/>
        </authorList>
    </citation>
    <scope>NUCLEOTIDE SEQUENCE [LARGE SCALE GENOMIC DNA]</scope>
    <source>
        <strain evidence="5">20-A016</strain>
    </source>
</reference>
<dbReference type="PIRSF" id="PIRSF002148">
    <property type="entry name" value="Ribosomal_S21e"/>
    <property type="match status" value="1"/>
</dbReference>
<evidence type="ECO:0000256" key="3">
    <source>
        <dbReference type="ARBA" id="ARBA00023274"/>
    </source>
</evidence>
<dbReference type="InterPro" id="IPR001931">
    <property type="entry name" value="Ribosomal_eS21"/>
</dbReference>
<keyword evidence="2 4" id="KW-0689">Ribosomal protein</keyword>
<keyword evidence="3 4" id="KW-0687">Ribonucleoprotein</keyword>
<evidence type="ECO:0000313" key="5">
    <source>
        <dbReference type="EMBL" id="MES1920430.1"/>
    </source>
</evidence>
<proteinExistence type="inferred from homology"/>
<dbReference type="PANTHER" id="PTHR10442">
    <property type="entry name" value="40S RIBOSOMAL PROTEIN S21"/>
    <property type="match status" value="1"/>
</dbReference>
<comment type="similarity">
    <text evidence="1 4">Belongs to the eukaryotic ribosomal protein eS21 family.</text>
</comment>
<evidence type="ECO:0000256" key="2">
    <source>
        <dbReference type="ARBA" id="ARBA00022980"/>
    </source>
</evidence>
<dbReference type="EMBL" id="JBDODL010000667">
    <property type="protein sequence ID" value="MES1920430.1"/>
    <property type="molecule type" value="Genomic_DNA"/>
</dbReference>
<evidence type="ECO:0000256" key="1">
    <source>
        <dbReference type="ARBA" id="ARBA00010228"/>
    </source>
</evidence>
<organism evidence="5 6">
    <name type="scientific">Bonamia ostreae</name>
    <dbReference type="NCBI Taxonomy" id="126728"/>
    <lineage>
        <taxon>Eukaryota</taxon>
        <taxon>Sar</taxon>
        <taxon>Rhizaria</taxon>
        <taxon>Endomyxa</taxon>
        <taxon>Ascetosporea</taxon>
        <taxon>Haplosporida</taxon>
        <taxon>Bonamia</taxon>
    </lineage>
</organism>
<dbReference type="InterPro" id="IPR038579">
    <property type="entry name" value="Ribosomal_eS21_sf"/>
</dbReference>
<dbReference type="Gene3D" id="3.30.1230.20">
    <property type="match status" value="1"/>
</dbReference>
<keyword evidence="6" id="KW-1185">Reference proteome</keyword>
<name>A0ABV2AL73_9EUKA</name>
<protein>
    <recommendedName>
        <fullName evidence="4">40S ribosomal protein S21</fullName>
    </recommendedName>
</protein>
<accession>A0ABV2AL73</accession>
<dbReference type="Proteomes" id="UP001439008">
    <property type="component" value="Unassembled WGS sequence"/>
</dbReference>
<evidence type="ECO:0000256" key="4">
    <source>
        <dbReference type="PIRNR" id="PIRNR002148"/>
    </source>
</evidence>
<comment type="caution">
    <text evidence="5">The sequence shown here is derived from an EMBL/GenBank/DDBJ whole genome shotgun (WGS) entry which is preliminary data.</text>
</comment>
<sequence>MENNEGTIVDKYVPRKCYLTNRIITSKDHASVQLEFALLDEDGIYRGQSNTLVLSGYARKNAASDGAINKFLQENDMIEPLFD</sequence>